<dbReference type="InterPro" id="IPR020845">
    <property type="entry name" value="AMP-binding_CS"/>
</dbReference>
<dbReference type="SMART" id="SM00823">
    <property type="entry name" value="PKS_PP"/>
    <property type="match status" value="1"/>
</dbReference>
<keyword evidence="3" id="KW-0596">Phosphopantetheine</keyword>
<dbReference type="FunFam" id="3.40.50.12780:FF:000012">
    <property type="entry name" value="Non-ribosomal peptide synthetase"/>
    <property type="match status" value="1"/>
</dbReference>
<dbReference type="SUPFAM" id="SSF47336">
    <property type="entry name" value="ACP-like"/>
    <property type="match status" value="1"/>
</dbReference>
<dbReference type="Gene3D" id="1.10.1200.10">
    <property type="entry name" value="ACP-like"/>
    <property type="match status" value="1"/>
</dbReference>
<comment type="similarity">
    <text evidence="2">Belongs to the ATP-dependent AMP-binding enzyme family.</text>
</comment>
<dbReference type="InterPro" id="IPR045851">
    <property type="entry name" value="AMP-bd_C_sf"/>
</dbReference>
<evidence type="ECO:0000256" key="3">
    <source>
        <dbReference type="ARBA" id="ARBA00022450"/>
    </source>
</evidence>
<evidence type="ECO:0000313" key="6">
    <source>
        <dbReference type="EMBL" id="BAY15548.1"/>
    </source>
</evidence>
<comment type="cofactor">
    <cofactor evidence="1">
        <name>pantetheine 4'-phosphate</name>
        <dbReference type="ChEBI" id="CHEBI:47942"/>
    </cofactor>
</comment>
<feature type="domain" description="Carrier" evidence="5">
    <location>
        <begin position="575"/>
        <end position="650"/>
    </location>
</feature>
<dbReference type="FunFam" id="3.40.50.980:FF:000002">
    <property type="entry name" value="Enterobactin synthetase component F"/>
    <property type="match status" value="1"/>
</dbReference>
<dbReference type="Gene3D" id="3.40.50.1820">
    <property type="entry name" value="alpha/beta hydrolase"/>
    <property type="match status" value="1"/>
</dbReference>
<dbReference type="InterPro" id="IPR036736">
    <property type="entry name" value="ACP-like_sf"/>
</dbReference>
<dbReference type="PROSITE" id="PS00455">
    <property type="entry name" value="AMP_BINDING"/>
    <property type="match status" value="1"/>
</dbReference>
<sequence length="928" mass="103905">MNNKVNTLSNTETFISLQECYTTEVINTSSMCIHELFEQQVESSPDEIAVVFLDVHSEGTQVGAFSDLSGLVLASHSRSISDKRKVNQQLTYRELNQQANQLAHYLRSLGVGPEVLVGICLERSLQMAIAILAVLKAGGAYVPLDPSYPLERLAFILEDTQAPILLTQEKFLPSLPNLSGKVICLDSDWQVIAQNSQENPINKTSPDNLIYVIYTSGSTGQPKGVMIPHKGIYNQLYWRQTSFKLTTADKVLQTISFSFDPSVWQIFWPLCFGAQLVMAHPEGHRDSAYLVKVICEQQITVMALVPSMLQVLLEEKGIENCQCLRHITCGGEALPVELIERFFERLCLDNVLFNCYGPTEASIDASFWKCQRGTNYLVAPIGCPITNTEIYILNEDLQPVAIGEPGELYIGGVGLARGYLKRPQLTAEKFIPHLFSQEPGARLYKTGDLVSYLPDSNIEFLGRIDQQLKIRGFRIELGEIEATLNQHPALKQTLVMAREDVPGNKRLVAYVVAHPEQVPSQSQLHRFLQDKLPEYMIPATFVFLDALPLNPNGKVDRRSLPAPESFIQKLTEFIVPSNSLELQLAQIWQQVLGIQSLGVKDHFFDLGGNSLLAMRLLIEINRKLGKSLPLSTFLMAQTIEQLANVLTDQEKSVPFSSLVPIQTAGTKPPLFLVHAMGGNVLFYRDLVKYLEPDQPVYGLQAQGLDGQQTPCTSIVEMASRYLQEIRQIQSHGPYFLAGFSFGGMVAFEMAQQLYAQGEEVAFLALLDTPSSLSGNTPANQLEKSQFFHLFKLLSLKPKDQLAYLWNRINWHFTVGKVSIFYQLYLRYIKRSPLDLQMLAVTWANHQAGTLYLPLIYPGKLTVFRASKSEIGLEIKPDLGWSHLASGGLESYEMPGSHATMIHEPNVKFLAEKLTICLQQARARLLNFF</sequence>
<keyword evidence="4" id="KW-0597">Phosphoprotein</keyword>
<evidence type="ECO:0000256" key="4">
    <source>
        <dbReference type="ARBA" id="ARBA00022553"/>
    </source>
</evidence>
<dbReference type="FunFam" id="1.10.1200.10:FF:000005">
    <property type="entry name" value="Nonribosomal peptide synthetase 1"/>
    <property type="match status" value="1"/>
</dbReference>
<evidence type="ECO:0000256" key="1">
    <source>
        <dbReference type="ARBA" id="ARBA00001957"/>
    </source>
</evidence>
<evidence type="ECO:0000313" key="7">
    <source>
        <dbReference type="Proteomes" id="UP000218287"/>
    </source>
</evidence>
<dbReference type="GO" id="GO:0031177">
    <property type="term" value="F:phosphopantetheine binding"/>
    <property type="evidence" value="ECO:0007669"/>
    <property type="project" value="InterPro"/>
</dbReference>
<dbReference type="CDD" id="cd05930">
    <property type="entry name" value="A_NRPS"/>
    <property type="match status" value="1"/>
</dbReference>
<dbReference type="InterPro" id="IPR029058">
    <property type="entry name" value="AB_hydrolase_fold"/>
</dbReference>
<proteinExistence type="inferred from homology"/>
<dbReference type="InterPro" id="IPR010071">
    <property type="entry name" value="AA_adenyl_dom"/>
</dbReference>
<dbReference type="PANTHER" id="PTHR45527">
    <property type="entry name" value="NONRIBOSOMAL PEPTIDE SYNTHETASE"/>
    <property type="match status" value="1"/>
</dbReference>
<dbReference type="Pfam" id="PF00975">
    <property type="entry name" value="Thioesterase"/>
    <property type="match status" value="1"/>
</dbReference>
<dbReference type="Gene3D" id="3.30.300.30">
    <property type="match status" value="1"/>
</dbReference>
<dbReference type="InterPro" id="IPR025110">
    <property type="entry name" value="AMP-bd_C"/>
</dbReference>
<dbReference type="InterPro" id="IPR001031">
    <property type="entry name" value="Thioesterase"/>
</dbReference>
<accession>A0A1Z4GE06</accession>
<dbReference type="SUPFAM" id="SSF53474">
    <property type="entry name" value="alpha/beta-Hydrolases"/>
    <property type="match status" value="1"/>
</dbReference>
<dbReference type="AlphaFoldDB" id="A0A1Z4GE06"/>
<dbReference type="GO" id="GO:0005829">
    <property type="term" value="C:cytosol"/>
    <property type="evidence" value="ECO:0007669"/>
    <property type="project" value="TreeGrafter"/>
</dbReference>
<dbReference type="GO" id="GO:0044550">
    <property type="term" value="P:secondary metabolite biosynthetic process"/>
    <property type="evidence" value="ECO:0007669"/>
    <property type="project" value="UniProtKB-ARBA"/>
</dbReference>
<dbReference type="PROSITE" id="PS50075">
    <property type="entry name" value="CARRIER"/>
    <property type="match status" value="1"/>
</dbReference>
<dbReference type="Gene3D" id="3.40.50.980">
    <property type="match status" value="2"/>
</dbReference>
<name>A0A1Z4GE06_9CYAN</name>
<dbReference type="Pfam" id="PF00550">
    <property type="entry name" value="PP-binding"/>
    <property type="match status" value="1"/>
</dbReference>
<reference evidence="6 7" key="1">
    <citation type="submission" date="2017-06" db="EMBL/GenBank/DDBJ databases">
        <title>Genome sequencing of cyanobaciteial culture collection at National Institute for Environmental Studies (NIES).</title>
        <authorList>
            <person name="Hirose Y."/>
            <person name="Shimura Y."/>
            <person name="Fujisawa T."/>
            <person name="Nakamura Y."/>
            <person name="Kawachi M."/>
        </authorList>
    </citation>
    <scope>NUCLEOTIDE SEQUENCE [LARGE SCALE GENOMIC DNA]</scope>
    <source>
        <strain evidence="6 7">NIES-21</strain>
    </source>
</reference>
<dbReference type="Gene3D" id="2.30.38.10">
    <property type="entry name" value="Luciferase, Domain 3"/>
    <property type="match status" value="1"/>
</dbReference>
<dbReference type="FunFam" id="3.30.300.30:FF:000010">
    <property type="entry name" value="Enterobactin synthetase component F"/>
    <property type="match status" value="1"/>
</dbReference>
<dbReference type="FunFam" id="2.30.38.10:FF:000001">
    <property type="entry name" value="Non-ribosomal peptide synthetase PvdI"/>
    <property type="match status" value="1"/>
</dbReference>
<dbReference type="SUPFAM" id="SSF56801">
    <property type="entry name" value="Acetyl-CoA synthetase-like"/>
    <property type="match status" value="1"/>
</dbReference>
<evidence type="ECO:0000259" key="5">
    <source>
        <dbReference type="PROSITE" id="PS50075"/>
    </source>
</evidence>
<gene>
    <name evidence="6" type="ORF">NIES21_13650</name>
</gene>
<dbReference type="FunFam" id="3.40.50.980:FF:000001">
    <property type="entry name" value="Non-ribosomal peptide synthetase"/>
    <property type="match status" value="1"/>
</dbReference>
<dbReference type="OrthoDB" id="473401at2"/>
<protein>
    <submittedName>
        <fullName evidence="6">Amino acid adenylation domain-containing protein</fullName>
    </submittedName>
</protein>
<evidence type="ECO:0000256" key="2">
    <source>
        <dbReference type="ARBA" id="ARBA00006432"/>
    </source>
</evidence>
<dbReference type="EMBL" id="AP018174">
    <property type="protein sequence ID" value="BAY15548.1"/>
    <property type="molecule type" value="Genomic_DNA"/>
</dbReference>
<dbReference type="GO" id="GO:0043041">
    <property type="term" value="P:amino acid activation for nonribosomal peptide biosynthetic process"/>
    <property type="evidence" value="ECO:0007669"/>
    <property type="project" value="TreeGrafter"/>
</dbReference>
<dbReference type="InterPro" id="IPR009081">
    <property type="entry name" value="PP-bd_ACP"/>
</dbReference>
<dbReference type="Proteomes" id="UP000218287">
    <property type="component" value="Chromosome"/>
</dbReference>
<dbReference type="Pfam" id="PF13193">
    <property type="entry name" value="AMP-binding_C"/>
    <property type="match status" value="1"/>
</dbReference>
<dbReference type="Pfam" id="PF00501">
    <property type="entry name" value="AMP-binding"/>
    <property type="match status" value="1"/>
</dbReference>
<dbReference type="NCBIfam" id="TIGR01733">
    <property type="entry name" value="AA-adenyl-dom"/>
    <property type="match status" value="1"/>
</dbReference>
<organism evidence="6 7">
    <name type="scientific">Anabaenopsis circularis NIES-21</name>
    <dbReference type="NCBI Taxonomy" id="1085406"/>
    <lineage>
        <taxon>Bacteria</taxon>
        <taxon>Bacillati</taxon>
        <taxon>Cyanobacteriota</taxon>
        <taxon>Cyanophyceae</taxon>
        <taxon>Nostocales</taxon>
        <taxon>Nodulariaceae</taxon>
        <taxon>Anabaenopsis</taxon>
    </lineage>
</organism>
<keyword evidence="7" id="KW-1185">Reference proteome</keyword>
<dbReference type="InterPro" id="IPR020806">
    <property type="entry name" value="PKS_PP-bd"/>
</dbReference>
<dbReference type="InterPro" id="IPR000873">
    <property type="entry name" value="AMP-dep_synth/lig_dom"/>
</dbReference>
<dbReference type="PANTHER" id="PTHR45527:SF1">
    <property type="entry name" value="FATTY ACID SYNTHASE"/>
    <property type="match status" value="1"/>
</dbReference>